<dbReference type="PANTHER" id="PTHR42798">
    <property type="entry name" value="LIPOPROTEIN-RELEASING SYSTEM ATP-BINDING PROTEIN LOLD"/>
    <property type="match status" value="1"/>
</dbReference>
<dbReference type="GO" id="GO:0016887">
    <property type="term" value="F:ATP hydrolysis activity"/>
    <property type="evidence" value="ECO:0007669"/>
    <property type="project" value="InterPro"/>
</dbReference>
<dbReference type="InterPro" id="IPR003439">
    <property type="entry name" value="ABC_transporter-like_ATP-bd"/>
</dbReference>
<dbReference type="InterPro" id="IPR003593">
    <property type="entry name" value="AAA+_ATPase"/>
</dbReference>
<keyword evidence="3" id="KW-0547">Nucleotide-binding</keyword>
<protein>
    <submittedName>
        <fullName evidence="6">ABC transporter ATP-binding protein</fullName>
    </submittedName>
</protein>
<dbReference type="EMBL" id="CP001810">
    <property type="protein sequence ID" value="ADL33518.1"/>
    <property type="molecule type" value="Genomic_DNA"/>
</dbReference>
<dbReference type="HOGENOM" id="CLU_655035_0_0_9"/>
<dbReference type="Proteomes" id="UP000001299">
    <property type="component" value="Chromosome 1"/>
</dbReference>
<dbReference type="InterPro" id="IPR029016">
    <property type="entry name" value="GAF-like_dom_sf"/>
</dbReference>
<evidence type="ECO:0000313" key="6">
    <source>
        <dbReference type="EMBL" id="ADL33518.1"/>
    </source>
</evidence>
<dbReference type="SMART" id="SM00065">
    <property type="entry name" value="GAF"/>
    <property type="match status" value="1"/>
</dbReference>
<dbReference type="PROSITE" id="PS00211">
    <property type="entry name" value="ABC_TRANSPORTER_1"/>
    <property type="match status" value="1"/>
</dbReference>
<dbReference type="InterPro" id="IPR017911">
    <property type="entry name" value="MacB-like_ATP-bd"/>
</dbReference>
<keyword evidence="4 6" id="KW-0067">ATP-binding</keyword>
<evidence type="ECO:0000259" key="5">
    <source>
        <dbReference type="PROSITE" id="PS50893"/>
    </source>
</evidence>
<proteinExistence type="inferred from homology"/>
<dbReference type="InterPro" id="IPR017871">
    <property type="entry name" value="ABC_transporter-like_CS"/>
</dbReference>
<evidence type="ECO:0000256" key="1">
    <source>
        <dbReference type="ARBA" id="ARBA00005417"/>
    </source>
</evidence>
<dbReference type="SMART" id="SM00382">
    <property type="entry name" value="AAA"/>
    <property type="match status" value="1"/>
</dbReference>
<dbReference type="Gene3D" id="3.40.50.300">
    <property type="entry name" value="P-loop containing nucleotide triphosphate hydrolases"/>
    <property type="match status" value="1"/>
</dbReference>
<sequence>MQSPSIVHQPQEILRMAITNDNMLTLLNIMHLMEADQIETALSDAFEALLKEVSASSGGIWLKSPDTMHIYSIVSVGENNIAGFSIEYGQGIVGEISDGNKELFIADTGGDSRFPGGKDDITGNVVKNVLLFPMILRSQTIGCVEIFDKADAAYTEDEMALMKSFAALVAMNIDERGYVYNTNTDRKVVMSLRNIIKDYPSGQEVAHILKGVDLDIYENEFLVILGESGCGKTTLLNIIGGMDSASSGEIFFDGKDFSKPTEKELIDYRRDDVGFIFQSYNLMPNLTALENVKFIAEICKNPAEPEKALDMVGLSNRAGNYPSMMSGGQQQRVSIARAIVKRPRIILADEPTAALDFATGQEVLELIENLISKKITTVVMVTHNAEIAKMANRVVRVKNGKISSIRVNAWPMHASELSW</sequence>
<evidence type="ECO:0000313" key="7">
    <source>
        <dbReference type="Proteomes" id="UP000001299"/>
    </source>
</evidence>
<comment type="similarity">
    <text evidence="1">Belongs to the ABC transporter superfamily.</text>
</comment>
<dbReference type="SUPFAM" id="SSF55781">
    <property type="entry name" value="GAF domain-like"/>
    <property type="match status" value="1"/>
</dbReference>
<dbReference type="CDD" id="cd03255">
    <property type="entry name" value="ABC_MJ0796_LolCDE_FtsE"/>
    <property type="match status" value="1"/>
</dbReference>
<dbReference type="InterPro" id="IPR003018">
    <property type="entry name" value="GAF"/>
</dbReference>
<dbReference type="InterPro" id="IPR027417">
    <property type="entry name" value="P-loop_NTPase"/>
</dbReference>
<keyword evidence="2" id="KW-0813">Transport</keyword>
<dbReference type="Gene3D" id="3.30.450.40">
    <property type="match status" value="1"/>
</dbReference>
<evidence type="ECO:0000256" key="4">
    <source>
        <dbReference type="ARBA" id="ARBA00022840"/>
    </source>
</evidence>
<dbReference type="Pfam" id="PF00005">
    <property type="entry name" value="ABC_tran"/>
    <property type="match status" value="1"/>
</dbReference>
<dbReference type="GO" id="GO:0005524">
    <property type="term" value="F:ATP binding"/>
    <property type="evidence" value="ECO:0007669"/>
    <property type="project" value="UniProtKB-KW"/>
</dbReference>
<dbReference type="GO" id="GO:0098796">
    <property type="term" value="C:membrane protein complex"/>
    <property type="evidence" value="ECO:0007669"/>
    <property type="project" value="UniProtKB-ARBA"/>
</dbReference>
<dbReference type="FunFam" id="3.40.50.300:FF:000032">
    <property type="entry name" value="Export ABC transporter ATP-binding protein"/>
    <property type="match status" value="1"/>
</dbReference>
<name>E0S143_BUTPB</name>
<dbReference type="GO" id="GO:0022857">
    <property type="term" value="F:transmembrane transporter activity"/>
    <property type="evidence" value="ECO:0007669"/>
    <property type="project" value="UniProtKB-ARBA"/>
</dbReference>
<dbReference type="PROSITE" id="PS50893">
    <property type="entry name" value="ABC_TRANSPORTER_2"/>
    <property type="match status" value="1"/>
</dbReference>
<dbReference type="eggNOG" id="COG1136">
    <property type="taxonomic scope" value="Bacteria"/>
</dbReference>
<dbReference type="Pfam" id="PF13185">
    <property type="entry name" value="GAF_2"/>
    <property type="match status" value="1"/>
</dbReference>
<evidence type="ECO:0000256" key="3">
    <source>
        <dbReference type="ARBA" id="ARBA00022741"/>
    </source>
</evidence>
<dbReference type="SUPFAM" id="SSF52540">
    <property type="entry name" value="P-loop containing nucleoside triphosphate hydrolases"/>
    <property type="match status" value="1"/>
</dbReference>
<gene>
    <name evidence="6" type="ordered locus">bpr_I0775</name>
</gene>
<accession>E0S143</accession>
<organism evidence="6 7">
    <name type="scientific">Butyrivibrio proteoclasticus (strain ATCC 51982 / DSM 14932 / B316)</name>
    <name type="common">Clostridium proteoclasticum</name>
    <dbReference type="NCBI Taxonomy" id="515622"/>
    <lineage>
        <taxon>Bacteria</taxon>
        <taxon>Bacillati</taxon>
        <taxon>Bacillota</taxon>
        <taxon>Clostridia</taxon>
        <taxon>Lachnospirales</taxon>
        <taxon>Lachnospiraceae</taxon>
        <taxon>Butyrivibrio</taxon>
    </lineage>
</organism>
<dbReference type="eggNOG" id="COG2203">
    <property type="taxonomic scope" value="Bacteria"/>
</dbReference>
<feature type="domain" description="ABC transporter" evidence="5">
    <location>
        <begin position="190"/>
        <end position="417"/>
    </location>
</feature>
<reference evidence="6 7" key="1">
    <citation type="journal article" date="2010" name="PLoS ONE">
        <title>The glycobiome of the rumen bacterium Butyrivibrio proteoclasticus B316(T) highlights adaptation to a polysaccharide-rich environment.</title>
        <authorList>
            <person name="Kelly W.J."/>
            <person name="Leahy S.C."/>
            <person name="Altermann E."/>
            <person name="Yeoman C.J."/>
            <person name="Dunne J.C."/>
            <person name="Kong Z."/>
            <person name="Pacheco D.M."/>
            <person name="Li D."/>
            <person name="Noel S.J."/>
            <person name="Moon C.D."/>
            <person name="Cookson A.L."/>
            <person name="Attwood G.T."/>
        </authorList>
    </citation>
    <scope>NUCLEOTIDE SEQUENCE [LARGE SCALE GENOMIC DNA]</scope>
    <source>
        <strain evidence="7">ATCC 51982 / DSM 14932 / B316</strain>
    </source>
</reference>
<dbReference type="PANTHER" id="PTHR42798:SF2">
    <property type="entry name" value="ABC TRANSPORTER ATP-BINDING PROTEIN MG467-RELATED"/>
    <property type="match status" value="1"/>
</dbReference>
<keyword evidence="7" id="KW-1185">Reference proteome</keyword>
<evidence type="ECO:0000256" key="2">
    <source>
        <dbReference type="ARBA" id="ARBA00022448"/>
    </source>
</evidence>
<dbReference type="KEGG" id="bpb:bpr_I0775"/>
<dbReference type="STRING" id="515622.bpr_I0775"/>
<dbReference type="AlphaFoldDB" id="E0S143"/>